<evidence type="ECO:0000313" key="1">
    <source>
        <dbReference type="EMBL" id="SBS37821.1"/>
    </source>
</evidence>
<proteinExistence type="predicted"/>
<dbReference type="EMBL" id="FLOB01000022">
    <property type="protein sequence ID" value="SBS37821.1"/>
    <property type="molecule type" value="Genomic_DNA"/>
</dbReference>
<accession>A0A1A8TWC0</accession>
<keyword evidence="2" id="KW-1185">Reference proteome</keyword>
<dbReference type="AlphaFoldDB" id="A0A1A8TWC0"/>
<dbReference type="RefSeq" id="WP_067020918.1">
    <property type="nucleotide sequence ID" value="NZ_FLOB01000022.1"/>
</dbReference>
<evidence type="ECO:0000313" key="2">
    <source>
        <dbReference type="Proteomes" id="UP000092544"/>
    </source>
</evidence>
<name>A0A1A8TWC0_9GAMM</name>
<dbReference type="Proteomes" id="UP000092544">
    <property type="component" value="Unassembled WGS sequence"/>
</dbReference>
<sequence>MDTAFRHLHMPSDLACEFLVVFARMEYALKATRFAFRNRNDIFASWDRFANEAHERFHAETSEELKAAVDFLWDFPPRKQFLADDERVRFRDFEIDPAQRQLQ</sequence>
<reference evidence="1 2" key="1">
    <citation type="submission" date="2016-06" db="EMBL/GenBank/DDBJ databases">
        <authorList>
            <person name="Kjaerup R.B."/>
            <person name="Dalgaard T.S."/>
            <person name="Juul-Madsen H.R."/>
        </authorList>
    </citation>
    <scope>NUCLEOTIDE SEQUENCE [LARGE SCALE GENOMIC DNA]</scope>
    <source>
        <strain evidence="1 2">CECT 8886</strain>
    </source>
</reference>
<protein>
    <submittedName>
        <fullName evidence="1">Uncharacterized protein</fullName>
    </submittedName>
</protein>
<organism evidence="1 2">
    <name type="scientific">Marinomonas spartinae</name>
    <dbReference type="NCBI Taxonomy" id="1792290"/>
    <lineage>
        <taxon>Bacteria</taxon>
        <taxon>Pseudomonadati</taxon>
        <taxon>Pseudomonadota</taxon>
        <taxon>Gammaproteobacteria</taxon>
        <taxon>Oceanospirillales</taxon>
        <taxon>Oceanospirillaceae</taxon>
        <taxon>Marinomonas</taxon>
    </lineage>
</organism>
<dbReference type="OrthoDB" id="1442157at2"/>
<gene>
    <name evidence="1" type="ORF">MSP8886_04276</name>
</gene>